<reference evidence="2" key="1">
    <citation type="journal article" date="2014" name="Int. J. Syst. Evol. Microbiol.">
        <title>Complete genome sequence of Corynebacterium casei LMG S-19264T (=DSM 44701T), isolated from a smear-ripened cheese.</title>
        <authorList>
            <consortium name="US DOE Joint Genome Institute (JGI-PGF)"/>
            <person name="Walter F."/>
            <person name="Albersmeier A."/>
            <person name="Kalinowski J."/>
            <person name="Ruckert C."/>
        </authorList>
    </citation>
    <scope>NUCLEOTIDE SEQUENCE</scope>
    <source>
        <strain evidence="2">CCM 7905</strain>
    </source>
</reference>
<accession>A0A917CY31</accession>
<evidence type="ECO:0000313" key="2">
    <source>
        <dbReference type="EMBL" id="GGG01737.1"/>
    </source>
</evidence>
<evidence type="ECO:0008006" key="4">
    <source>
        <dbReference type="Google" id="ProtNLM"/>
    </source>
</evidence>
<dbReference type="RefSeq" id="WP_188544185.1">
    <property type="nucleotide sequence ID" value="NZ_BMCU01000002.1"/>
</dbReference>
<protein>
    <recommendedName>
        <fullName evidence="4">Secreted protein</fullName>
    </recommendedName>
</protein>
<dbReference type="EMBL" id="BMCU01000002">
    <property type="protein sequence ID" value="GGG01737.1"/>
    <property type="molecule type" value="Genomic_DNA"/>
</dbReference>
<evidence type="ECO:0000256" key="1">
    <source>
        <dbReference type="SAM" id="SignalP"/>
    </source>
</evidence>
<dbReference type="Proteomes" id="UP000654257">
    <property type="component" value="Unassembled WGS sequence"/>
</dbReference>
<evidence type="ECO:0000313" key="3">
    <source>
        <dbReference type="Proteomes" id="UP000654257"/>
    </source>
</evidence>
<dbReference type="AlphaFoldDB" id="A0A917CY31"/>
<feature type="signal peptide" evidence="1">
    <location>
        <begin position="1"/>
        <end position="32"/>
    </location>
</feature>
<comment type="caution">
    <text evidence="2">The sequence shown here is derived from an EMBL/GenBank/DDBJ whole genome shotgun (WGS) entry which is preliminary data.</text>
</comment>
<sequence>MTRTIRNAAASATIIAASVVGVALAGAGTASAAVEPSKGGPIYYESFGISFDPDAVSCADRAAANRARGDIILLDCKTIGFGFDSNKNLIGINVSLGS</sequence>
<keyword evidence="3" id="KW-1185">Reference proteome</keyword>
<name>A0A917CY31_9NOCA</name>
<keyword evidence="1" id="KW-0732">Signal</keyword>
<proteinExistence type="predicted"/>
<gene>
    <name evidence="2" type="ORF">GCM10007304_14670</name>
</gene>
<organism evidence="2 3">
    <name type="scientific">Rhodococcoides trifolii</name>
    <dbReference type="NCBI Taxonomy" id="908250"/>
    <lineage>
        <taxon>Bacteria</taxon>
        <taxon>Bacillati</taxon>
        <taxon>Actinomycetota</taxon>
        <taxon>Actinomycetes</taxon>
        <taxon>Mycobacteriales</taxon>
        <taxon>Nocardiaceae</taxon>
        <taxon>Rhodococcoides</taxon>
    </lineage>
</organism>
<reference evidence="2" key="2">
    <citation type="submission" date="2020-09" db="EMBL/GenBank/DDBJ databases">
        <authorList>
            <person name="Sun Q."/>
            <person name="Sedlacek I."/>
        </authorList>
    </citation>
    <scope>NUCLEOTIDE SEQUENCE</scope>
    <source>
        <strain evidence="2">CCM 7905</strain>
    </source>
</reference>
<feature type="chain" id="PRO_5037064652" description="Secreted protein" evidence="1">
    <location>
        <begin position="33"/>
        <end position="98"/>
    </location>
</feature>